<evidence type="ECO:0000256" key="1">
    <source>
        <dbReference type="SAM" id="MobiDB-lite"/>
    </source>
</evidence>
<comment type="caution">
    <text evidence="2">The sequence shown here is derived from an EMBL/GenBank/DDBJ whole genome shotgun (WGS) entry which is preliminary data.</text>
</comment>
<evidence type="ECO:0000313" key="2">
    <source>
        <dbReference type="EMBL" id="OQR79656.1"/>
    </source>
</evidence>
<sequence>MQRFSRRLLVPWIVPLGSSNQATGSGKSISAHSTNSRQTKFPDQWIEFVYQPSWEGKKNSRDLKEHIKQMKCLEIAVKEA</sequence>
<gene>
    <name evidence="2" type="ORF">BIW11_02529</name>
</gene>
<dbReference type="Proteomes" id="UP000192247">
    <property type="component" value="Unassembled WGS sequence"/>
</dbReference>
<name>A0A1V9Y1P7_9ACAR</name>
<reference evidence="2 3" key="1">
    <citation type="journal article" date="2017" name="Gigascience">
        <title>Draft genome of the honey bee ectoparasitic mite, Tropilaelaps mercedesae, is shaped by the parasitic life history.</title>
        <authorList>
            <person name="Dong X."/>
            <person name="Armstrong S.D."/>
            <person name="Xia D."/>
            <person name="Makepeace B.L."/>
            <person name="Darby A.C."/>
            <person name="Kadowaki T."/>
        </authorList>
    </citation>
    <scope>NUCLEOTIDE SEQUENCE [LARGE SCALE GENOMIC DNA]</scope>
    <source>
        <strain evidence="2">Wuxi-XJTLU</strain>
    </source>
</reference>
<proteinExistence type="predicted"/>
<feature type="region of interest" description="Disordered" evidence="1">
    <location>
        <begin position="18"/>
        <end position="38"/>
    </location>
</feature>
<protein>
    <submittedName>
        <fullName evidence="2">Uncharacterized protein</fullName>
    </submittedName>
</protein>
<dbReference type="InParanoid" id="A0A1V9Y1P7"/>
<dbReference type="EMBL" id="MNPL01000842">
    <property type="protein sequence ID" value="OQR79656.1"/>
    <property type="molecule type" value="Genomic_DNA"/>
</dbReference>
<keyword evidence="3" id="KW-1185">Reference proteome</keyword>
<evidence type="ECO:0000313" key="3">
    <source>
        <dbReference type="Proteomes" id="UP000192247"/>
    </source>
</evidence>
<dbReference type="AlphaFoldDB" id="A0A1V9Y1P7"/>
<accession>A0A1V9Y1P7</accession>
<organism evidence="2 3">
    <name type="scientific">Tropilaelaps mercedesae</name>
    <dbReference type="NCBI Taxonomy" id="418985"/>
    <lineage>
        <taxon>Eukaryota</taxon>
        <taxon>Metazoa</taxon>
        <taxon>Ecdysozoa</taxon>
        <taxon>Arthropoda</taxon>
        <taxon>Chelicerata</taxon>
        <taxon>Arachnida</taxon>
        <taxon>Acari</taxon>
        <taxon>Parasitiformes</taxon>
        <taxon>Mesostigmata</taxon>
        <taxon>Gamasina</taxon>
        <taxon>Dermanyssoidea</taxon>
        <taxon>Laelapidae</taxon>
        <taxon>Tropilaelaps</taxon>
    </lineage>
</organism>